<keyword evidence="1" id="KW-1133">Transmembrane helix</keyword>
<keyword evidence="4" id="KW-1185">Reference proteome</keyword>
<sequence length="213" mass="24365">MKFLFNSLLLVTWLTFQMCQDTEDEYDSNYGFNIFMDFADDSDYPNDPVEEVLVSPNITMYQQVEDRGHFIVMCTNKLWSHSGWSSSKLSIESDNNYTLERVIHFQHDVNYYKITVSPPVSFTCVQKARFRGNITKLHSETYIFNQSGYPTIRVNKISVSDHREEGVSSSYVGFVSFIAVGLIIMTVVVIVTTFKSNSKEPTTGATSNDYEDA</sequence>
<proteinExistence type="predicted"/>
<gene>
    <name evidence="3" type="ORF">IRJ41_021192</name>
</gene>
<keyword evidence="1" id="KW-0472">Membrane</keyword>
<keyword evidence="1" id="KW-0812">Transmembrane</keyword>
<evidence type="ECO:0000313" key="3">
    <source>
        <dbReference type="EMBL" id="KAI7797934.1"/>
    </source>
</evidence>
<feature type="chain" id="PRO_5040968467" evidence="2">
    <location>
        <begin position="20"/>
        <end position="213"/>
    </location>
</feature>
<dbReference type="EMBL" id="JAFHDT010000017">
    <property type="protein sequence ID" value="KAI7797934.1"/>
    <property type="molecule type" value="Genomic_DNA"/>
</dbReference>
<protein>
    <submittedName>
        <fullName evidence="3">Uncharacterized protein</fullName>
    </submittedName>
</protein>
<feature type="transmembrane region" description="Helical" evidence="1">
    <location>
        <begin position="171"/>
        <end position="191"/>
    </location>
</feature>
<keyword evidence="2" id="KW-0732">Signal</keyword>
<comment type="caution">
    <text evidence="3">The sequence shown here is derived from an EMBL/GenBank/DDBJ whole genome shotgun (WGS) entry which is preliminary data.</text>
</comment>
<evidence type="ECO:0000256" key="2">
    <source>
        <dbReference type="SAM" id="SignalP"/>
    </source>
</evidence>
<evidence type="ECO:0000313" key="4">
    <source>
        <dbReference type="Proteomes" id="UP001059041"/>
    </source>
</evidence>
<dbReference type="Proteomes" id="UP001059041">
    <property type="component" value="Linkage Group LG17"/>
</dbReference>
<dbReference type="AlphaFoldDB" id="A0A9W7TL36"/>
<reference evidence="3" key="1">
    <citation type="submission" date="2021-02" db="EMBL/GenBank/DDBJ databases">
        <title>Comparative genomics reveals that relaxation of natural selection precedes convergent phenotypic evolution of cavefish.</title>
        <authorList>
            <person name="Peng Z."/>
        </authorList>
    </citation>
    <scope>NUCLEOTIDE SEQUENCE</scope>
    <source>
        <tissue evidence="3">Muscle</tissue>
    </source>
</reference>
<organism evidence="3 4">
    <name type="scientific">Triplophysa rosa</name>
    <name type="common">Cave loach</name>
    <dbReference type="NCBI Taxonomy" id="992332"/>
    <lineage>
        <taxon>Eukaryota</taxon>
        <taxon>Metazoa</taxon>
        <taxon>Chordata</taxon>
        <taxon>Craniata</taxon>
        <taxon>Vertebrata</taxon>
        <taxon>Euteleostomi</taxon>
        <taxon>Actinopterygii</taxon>
        <taxon>Neopterygii</taxon>
        <taxon>Teleostei</taxon>
        <taxon>Ostariophysi</taxon>
        <taxon>Cypriniformes</taxon>
        <taxon>Nemacheilidae</taxon>
        <taxon>Triplophysa</taxon>
    </lineage>
</organism>
<feature type="signal peptide" evidence="2">
    <location>
        <begin position="1"/>
        <end position="19"/>
    </location>
</feature>
<evidence type="ECO:0000256" key="1">
    <source>
        <dbReference type="SAM" id="Phobius"/>
    </source>
</evidence>
<accession>A0A9W7TL36</accession>
<name>A0A9W7TL36_TRIRA</name>